<gene>
    <name evidence="9" type="ORF">DEM25_015535</name>
</gene>
<dbReference type="GO" id="GO:0015031">
    <property type="term" value="P:protein transport"/>
    <property type="evidence" value="ECO:0007669"/>
    <property type="project" value="UniProtKB-KW"/>
</dbReference>
<evidence type="ECO:0000256" key="6">
    <source>
        <dbReference type="ARBA" id="ARBA00023136"/>
    </source>
</evidence>
<comment type="subcellular location">
    <subcellularLocation>
        <location evidence="1">Cell membrane</location>
        <topology evidence="1">Single-pass membrane protein</topology>
    </subcellularLocation>
    <subcellularLocation>
        <location evidence="7">Cell membrane</location>
        <topology evidence="7">Single-pass type II membrane protein</topology>
    </subcellularLocation>
</comment>
<keyword evidence="10" id="KW-1185">Reference proteome</keyword>
<dbReference type="GO" id="GO:0005886">
    <property type="term" value="C:plasma membrane"/>
    <property type="evidence" value="ECO:0007669"/>
    <property type="project" value="UniProtKB-SubCell"/>
</dbReference>
<reference evidence="9 10" key="1">
    <citation type="journal article" date="2018" name="Int. J. Syst. Bacteriol.">
        <title>Oceaniradius stylonemae gen. nov., sp. nov., isolated from a red alga, Stylonema cornu-cervi.</title>
        <authorList>
            <person name="Jeong S."/>
        </authorList>
    </citation>
    <scope>NUCLEOTIDE SEQUENCE [LARGE SCALE GENOMIC DNA]</scope>
    <source>
        <strain evidence="9 10">StC1</strain>
    </source>
</reference>
<keyword evidence="5 8" id="KW-1133">Transmembrane helix</keyword>
<evidence type="ECO:0000256" key="8">
    <source>
        <dbReference type="SAM" id="Phobius"/>
    </source>
</evidence>
<dbReference type="Pfam" id="PF02472">
    <property type="entry name" value="ExbD"/>
    <property type="match status" value="1"/>
</dbReference>
<dbReference type="OrthoDB" id="7727005at2"/>
<evidence type="ECO:0000313" key="9">
    <source>
        <dbReference type="EMBL" id="RKF05967.1"/>
    </source>
</evidence>
<evidence type="ECO:0000256" key="4">
    <source>
        <dbReference type="ARBA" id="ARBA00022692"/>
    </source>
</evidence>
<dbReference type="Proteomes" id="UP000246132">
    <property type="component" value="Unassembled WGS sequence"/>
</dbReference>
<name>A0A3A8A6M9_9HYPH</name>
<sequence length="128" mass="13606">MRIEAGAYGRVRRISLTSLIDVIFLLLLFFMLTATFSRFADVELSTGGGASQLADQTPVFLQLHADGLSLNAEPLDVSQLGERLLVLREAGRADVVILSVRDGATSQQLVDVIAAVGASGGPPLQIVR</sequence>
<accession>A0A3A8A6M9</accession>
<evidence type="ECO:0000256" key="7">
    <source>
        <dbReference type="RuleBase" id="RU003879"/>
    </source>
</evidence>
<dbReference type="GO" id="GO:0022857">
    <property type="term" value="F:transmembrane transporter activity"/>
    <property type="evidence" value="ECO:0007669"/>
    <property type="project" value="InterPro"/>
</dbReference>
<evidence type="ECO:0000256" key="1">
    <source>
        <dbReference type="ARBA" id="ARBA00004162"/>
    </source>
</evidence>
<keyword evidence="7" id="KW-0813">Transport</keyword>
<comment type="caution">
    <text evidence="9">The sequence shown here is derived from an EMBL/GenBank/DDBJ whole genome shotgun (WGS) entry which is preliminary data.</text>
</comment>
<evidence type="ECO:0000256" key="5">
    <source>
        <dbReference type="ARBA" id="ARBA00022989"/>
    </source>
</evidence>
<evidence type="ECO:0000313" key="10">
    <source>
        <dbReference type="Proteomes" id="UP000246132"/>
    </source>
</evidence>
<evidence type="ECO:0000256" key="2">
    <source>
        <dbReference type="ARBA" id="ARBA00005811"/>
    </source>
</evidence>
<keyword evidence="7" id="KW-0653">Protein transport</keyword>
<comment type="similarity">
    <text evidence="2 7">Belongs to the ExbD/TolR family.</text>
</comment>
<organism evidence="9 10">
    <name type="scientific">Oceaniradius stylonematis</name>
    <dbReference type="NCBI Taxonomy" id="2184161"/>
    <lineage>
        <taxon>Bacteria</taxon>
        <taxon>Pseudomonadati</taxon>
        <taxon>Pseudomonadota</taxon>
        <taxon>Alphaproteobacteria</taxon>
        <taxon>Hyphomicrobiales</taxon>
        <taxon>Ahrensiaceae</taxon>
        <taxon>Oceaniradius</taxon>
    </lineage>
</organism>
<proteinExistence type="inferred from homology"/>
<dbReference type="PANTHER" id="PTHR30558:SF3">
    <property type="entry name" value="BIOPOLYMER TRANSPORT PROTEIN EXBD-RELATED"/>
    <property type="match status" value="1"/>
</dbReference>
<dbReference type="PANTHER" id="PTHR30558">
    <property type="entry name" value="EXBD MEMBRANE COMPONENT OF PMF-DRIVEN MACROMOLECULE IMPORT SYSTEM"/>
    <property type="match status" value="1"/>
</dbReference>
<dbReference type="RefSeq" id="WP_109767496.1">
    <property type="nucleotide sequence ID" value="NZ_CP159474.1"/>
</dbReference>
<dbReference type="InterPro" id="IPR003400">
    <property type="entry name" value="ExbD"/>
</dbReference>
<keyword evidence="6 8" id="KW-0472">Membrane</keyword>
<keyword evidence="3" id="KW-1003">Cell membrane</keyword>
<dbReference type="AlphaFoldDB" id="A0A3A8A6M9"/>
<dbReference type="EMBL" id="QFWV02000008">
    <property type="protein sequence ID" value="RKF05967.1"/>
    <property type="molecule type" value="Genomic_DNA"/>
</dbReference>
<protein>
    <submittedName>
        <fullName evidence="9">Biopolymer transporter ExbD</fullName>
    </submittedName>
</protein>
<keyword evidence="4 7" id="KW-0812">Transmembrane</keyword>
<evidence type="ECO:0000256" key="3">
    <source>
        <dbReference type="ARBA" id="ARBA00022475"/>
    </source>
</evidence>
<feature type="transmembrane region" description="Helical" evidence="8">
    <location>
        <begin position="16"/>
        <end position="36"/>
    </location>
</feature>